<sequence>MTTRRGGAFRLRRLLGGAVLAAVLMVGVMGWQTRNRAAVGRVGGDFHALQVWRGGRLLYGQHAGVSVSMDGGRTWSPPDGAGDAMSLTASPASPVLVLAGHGVLKTSRDGGGSWQPATFGNLASTDLHGFAVSPDEPKVWYANIAGLGLYRTRDGRNWEVMSPDTANATALAVGPGRVPRLYALVTGEGLIVSDDGDNWQPARRAPAAAASGLDVDPVSGDVYLAGPGGVWRSRDRGRSWAHLGLQKGARLVAADPADEARLYAVSEDGRVYRSWDGGRAWHWAGQGN</sequence>
<dbReference type="Gene3D" id="2.130.10.10">
    <property type="entry name" value="YVTN repeat-like/Quinoprotein amine dehydrogenase"/>
    <property type="match status" value="2"/>
</dbReference>
<evidence type="ECO:0000313" key="1">
    <source>
        <dbReference type="EMBL" id="GAA5512369.1"/>
    </source>
</evidence>
<dbReference type="InterPro" id="IPR052025">
    <property type="entry name" value="Xyloglucanase_GH74"/>
</dbReference>
<keyword evidence="2" id="KW-1185">Reference proteome</keyword>
<protein>
    <submittedName>
        <fullName evidence="1">Uncharacterized protein</fullName>
    </submittedName>
</protein>
<organism evidence="1 2">
    <name type="scientific">Deinococcus carri</name>
    <dbReference type="NCBI Taxonomy" id="1211323"/>
    <lineage>
        <taxon>Bacteria</taxon>
        <taxon>Thermotogati</taxon>
        <taxon>Deinococcota</taxon>
        <taxon>Deinococci</taxon>
        <taxon>Deinococcales</taxon>
        <taxon>Deinococcaceae</taxon>
        <taxon>Deinococcus</taxon>
    </lineage>
</organism>
<dbReference type="InterPro" id="IPR015943">
    <property type="entry name" value="WD40/YVTN_repeat-like_dom_sf"/>
</dbReference>
<accession>A0ABP9W4V3</accession>
<dbReference type="SUPFAM" id="SSF110296">
    <property type="entry name" value="Oligoxyloglucan reducing end-specific cellobiohydrolase"/>
    <property type="match status" value="1"/>
</dbReference>
<dbReference type="Proteomes" id="UP001401887">
    <property type="component" value="Unassembled WGS sequence"/>
</dbReference>
<name>A0ABP9W4V3_9DEIO</name>
<dbReference type="PANTHER" id="PTHR43739:SF5">
    <property type="entry name" value="EXO-ALPHA-SIALIDASE"/>
    <property type="match status" value="1"/>
</dbReference>
<gene>
    <name evidence="1" type="ORF">Dcar01_01083</name>
</gene>
<dbReference type="PANTHER" id="PTHR43739">
    <property type="entry name" value="XYLOGLUCANASE (EUROFUNG)"/>
    <property type="match status" value="1"/>
</dbReference>
<evidence type="ECO:0000313" key="2">
    <source>
        <dbReference type="Proteomes" id="UP001401887"/>
    </source>
</evidence>
<proteinExistence type="predicted"/>
<dbReference type="EMBL" id="BAABRP010000002">
    <property type="protein sequence ID" value="GAA5512369.1"/>
    <property type="molecule type" value="Genomic_DNA"/>
</dbReference>
<comment type="caution">
    <text evidence="1">The sequence shown here is derived from an EMBL/GenBank/DDBJ whole genome shotgun (WGS) entry which is preliminary data.</text>
</comment>
<reference evidence="1 2" key="1">
    <citation type="submission" date="2024-02" db="EMBL/GenBank/DDBJ databases">
        <title>Deinococcus carri NBRC 110142.</title>
        <authorList>
            <person name="Ichikawa N."/>
            <person name="Katano-Makiyama Y."/>
            <person name="Hidaka K."/>
        </authorList>
    </citation>
    <scope>NUCLEOTIDE SEQUENCE [LARGE SCALE GENOMIC DNA]</scope>
    <source>
        <strain evidence="1 2">NBRC 110142</strain>
    </source>
</reference>
<dbReference type="RefSeq" id="WP_345462112.1">
    <property type="nucleotide sequence ID" value="NZ_BAABRP010000002.1"/>
</dbReference>